<comment type="caution">
    <text evidence="1">The sequence shown here is derived from an EMBL/GenBank/DDBJ whole genome shotgun (WGS) entry which is preliminary data.</text>
</comment>
<sequence length="91" mass="10166">MGILQYTRPHIHYSQISSILNMAYKHRSATLPLLPPDPIHQLVLTCPYTQSHYGPFSGCKLALWPALQPIQGSNLQCEQVHLGRKGPVLPP</sequence>
<keyword evidence="2" id="KW-1185">Reference proteome</keyword>
<protein>
    <submittedName>
        <fullName evidence="1">Uncharacterized protein</fullName>
    </submittedName>
</protein>
<reference evidence="1 2" key="1">
    <citation type="submission" date="2019-05" db="EMBL/GenBank/DDBJ databases">
        <title>Another draft genome of Portunus trituberculatus and its Hox gene families provides insights of decapod evolution.</title>
        <authorList>
            <person name="Jeong J.-H."/>
            <person name="Song I."/>
            <person name="Kim S."/>
            <person name="Choi T."/>
            <person name="Kim D."/>
            <person name="Ryu S."/>
            <person name="Kim W."/>
        </authorList>
    </citation>
    <scope>NUCLEOTIDE SEQUENCE [LARGE SCALE GENOMIC DNA]</scope>
    <source>
        <tissue evidence="1">Muscle</tissue>
    </source>
</reference>
<dbReference type="Proteomes" id="UP000324222">
    <property type="component" value="Unassembled WGS sequence"/>
</dbReference>
<accession>A0A5B7J7I1</accession>
<proteinExistence type="predicted"/>
<dbReference type="AlphaFoldDB" id="A0A5B7J7I1"/>
<organism evidence="1 2">
    <name type="scientific">Portunus trituberculatus</name>
    <name type="common">Swimming crab</name>
    <name type="synonym">Neptunus trituberculatus</name>
    <dbReference type="NCBI Taxonomy" id="210409"/>
    <lineage>
        <taxon>Eukaryota</taxon>
        <taxon>Metazoa</taxon>
        <taxon>Ecdysozoa</taxon>
        <taxon>Arthropoda</taxon>
        <taxon>Crustacea</taxon>
        <taxon>Multicrustacea</taxon>
        <taxon>Malacostraca</taxon>
        <taxon>Eumalacostraca</taxon>
        <taxon>Eucarida</taxon>
        <taxon>Decapoda</taxon>
        <taxon>Pleocyemata</taxon>
        <taxon>Brachyura</taxon>
        <taxon>Eubrachyura</taxon>
        <taxon>Portunoidea</taxon>
        <taxon>Portunidae</taxon>
        <taxon>Portuninae</taxon>
        <taxon>Portunus</taxon>
    </lineage>
</organism>
<dbReference type="EMBL" id="VSRR010092082">
    <property type="protein sequence ID" value="MPC92670.1"/>
    <property type="molecule type" value="Genomic_DNA"/>
</dbReference>
<evidence type="ECO:0000313" key="1">
    <source>
        <dbReference type="EMBL" id="MPC92670.1"/>
    </source>
</evidence>
<name>A0A5B7J7I1_PORTR</name>
<evidence type="ECO:0000313" key="2">
    <source>
        <dbReference type="Proteomes" id="UP000324222"/>
    </source>
</evidence>
<gene>
    <name evidence="1" type="ORF">E2C01_087773</name>
</gene>